<reference evidence="2 3" key="1">
    <citation type="submission" date="2019-07" db="EMBL/GenBank/DDBJ databases">
        <title>Novel species isolated from glacier.</title>
        <authorList>
            <person name="Liu Q."/>
            <person name="Xin Y.-H."/>
        </authorList>
    </citation>
    <scope>NUCLEOTIDE SEQUENCE [LARGE SCALE GENOMIC DNA]</scope>
    <source>
        <strain evidence="2 3">LB1R16</strain>
    </source>
</reference>
<gene>
    <name evidence="2" type="ORF">FMM06_03030</name>
</gene>
<evidence type="ECO:0000313" key="2">
    <source>
        <dbReference type="EMBL" id="TRW17190.1"/>
    </source>
</evidence>
<organism evidence="2 3">
    <name type="scientific">Glacieibacterium frigidum</name>
    <dbReference type="NCBI Taxonomy" id="2593303"/>
    <lineage>
        <taxon>Bacteria</taxon>
        <taxon>Pseudomonadati</taxon>
        <taxon>Pseudomonadota</taxon>
        <taxon>Alphaproteobacteria</taxon>
        <taxon>Sphingomonadales</taxon>
        <taxon>Sphingosinicellaceae</taxon>
        <taxon>Glacieibacterium</taxon>
    </lineage>
</organism>
<dbReference type="AlphaFoldDB" id="A0A552UG42"/>
<dbReference type="OrthoDB" id="2376237at2"/>
<evidence type="ECO:0000259" key="1">
    <source>
        <dbReference type="Pfam" id="PF11695"/>
    </source>
</evidence>
<dbReference type="RefSeq" id="WP_143554735.1">
    <property type="nucleotide sequence ID" value="NZ_VJWA01000001.1"/>
</dbReference>
<dbReference type="EMBL" id="VJWA01000001">
    <property type="protein sequence ID" value="TRW17190.1"/>
    <property type="molecule type" value="Genomic_DNA"/>
</dbReference>
<dbReference type="SUPFAM" id="SSF54909">
    <property type="entry name" value="Dimeric alpha+beta barrel"/>
    <property type="match status" value="1"/>
</dbReference>
<feature type="domain" description="DUF3291" evidence="1">
    <location>
        <begin position="6"/>
        <end position="143"/>
    </location>
</feature>
<accession>A0A552UG42</accession>
<dbReference type="Proteomes" id="UP000317894">
    <property type="component" value="Unassembled WGS sequence"/>
</dbReference>
<protein>
    <submittedName>
        <fullName evidence="2">DUF3291 domain-containing protein</fullName>
    </submittedName>
</protein>
<keyword evidence="3" id="KW-1185">Reference proteome</keyword>
<proteinExistence type="predicted"/>
<name>A0A552UG42_9SPHN</name>
<dbReference type="Pfam" id="PF11695">
    <property type="entry name" value="DUF3291"/>
    <property type="match status" value="1"/>
</dbReference>
<sequence length="166" mass="18623">MSRWQLAQTNVGRLAAPKGDARVAEFFAELDAVNALADASPGFVWRLKGEGNDATDLQPTPDPLFIVNISVWTDAEALFDYVYRSGHTTRMAKRRSWFERFDGAFQALWWVPAGYRPTVDEALSRLWILDRYGPSPQAFTFKARFPADAAGPPVDMQPDPWCVGRA</sequence>
<dbReference type="InterPro" id="IPR011008">
    <property type="entry name" value="Dimeric_a/b-barrel"/>
</dbReference>
<evidence type="ECO:0000313" key="3">
    <source>
        <dbReference type="Proteomes" id="UP000317894"/>
    </source>
</evidence>
<dbReference type="InterPro" id="IPR021708">
    <property type="entry name" value="DUF3291"/>
</dbReference>
<comment type="caution">
    <text evidence="2">The sequence shown here is derived from an EMBL/GenBank/DDBJ whole genome shotgun (WGS) entry which is preliminary data.</text>
</comment>